<proteinExistence type="predicted"/>
<reference evidence="2 3" key="1">
    <citation type="journal article" date="2009" name="Arch. Virol.">
        <title>Molecular characterization of two alphacryptovirus dsRNAs isolated from Daucus carota.</title>
        <authorList>
            <person name="Willenborg J."/>
            <person name="Menzel W."/>
            <person name="Vetten H.J."/>
            <person name="Maiss E."/>
        </authorList>
    </citation>
    <scope>NUCLEOTIDE SEQUENCE [LARGE SCALE GENOMIC DNA]</scope>
</reference>
<sequence length="490" mass="54426">MDDNTPAAQPNGPHAPAAAAPHAVPPPAIPPATPAPGAVQQPPAPAPRRSRNPHGPTPISSRVSAPSAPALLELPAATPMYTEQRRSANFFVPDAQMLFHVLSICDQMMNSTERFLRSSPAWMPIVSQLYISVLWNVMTIHVFVNSGYGSAFSSFLTELYSVLRIDECMIPGPLVPFFQALGAVNGPFDWIGDIVPGLPNFSALWNEAGFHANNNYVRQVPIPAVILDQLHYFSQYAVPANQQSTYTTFQWYRNVFQQGLGAMNRLNRIGPQLCGSLFTTQAQYDAARNFWNASLNAGITRANANEGQPAFSNYRQLFGFESQTGVLQVNWFTSVSIAMNKYTQFFNGSVPLKSILPTGIGAVVIYGTPMNNPSTRTWVYPPDTGIEPFTTTRYPPRREIPDALSIQFSHADHELEEQAEQYAMLTHTNIKWYQNLETQNNWTAIAAGGLYLGDYWNMMPYRFSAPLHYKSQYAQIIASRYHQQAANKAE</sequence>
<dbReference type="KEGG" id="vg:37619280"/>
<feature type="region of interest" description="Disordered" evidence="1">
    <location>
        <begin position="1"/>
        <end position="64"/>
    </location>
</feature>
<protein>
    <submittedName>
        <fullName evidence="2">Coat protein</fullName>
    </submittedName>
</protein>
<name>B8YNX0_9VIRU</name>
<evidence type="ECO:0000256" key="1">
    <source>
        <dbReference type="SAM" id="MobiDB-lite"/>
    </source>
</evidence>
<keyword evidence="2" id="KW-0167">Capsid protein</keyword>
<keyword evidence="3" id="KW-1185">Reference proteome</keyword>
<keyword evidence="2" id="KW-0946">Virion</keyword>
<dbReference type="RefSeq" id="YP_009508045.1">
    <property type="nucleotide sequence ID" value="NC_038823.1"/>
</dbReference>
<accession>B8YNX0</accession>
<dbReference type="GO" id="GO:0019028">
    <property type="term" value="C:viral capsid"/>
    <property type="evidence" value="ECO:0007669"/>
    <property type="project" value="UniProtKB-KW"/>
</dbReference>
<evidence type="ECO:0000313" key="2">
    <source>
        <dbReference type="EMBL" id="ACL93279.1"/>
    </source>
</evidence>
<feature type="compositionally biased region" description="Pro residues" evidence="1">
    <location>
        <begin position="23"/>
        <end position="34"/>
    </location>
</feature>
<dbReference type="Proteomes" id="UP000243118">
    <property type="component" value="Genome"/>
</dbReference>
<evidence type="ECO:0000313" key="3">
    <source>
        <dbReference type="Proteomes" id="UP000243118"/>
    </source>
</evidence>
<dbReference type="GeneID" id="37619280"/>
<organism evidence="2 3">
    <name type="scientific">Carrot cryptic virus</name>
    <dbReference type="NCBI Taxonomy" id="589918"/>
    <lineage>
        <taxon>Viruses</taxon>
        <taxon>Riboviria</taxon>
        <taxon>Orthornavirae</taxon>
        <taxon>Pisuviricota</taxon>
        <taxon>Duplopiviricetes</taxon>
        <taxon>Durnavirales</taxon>
        <taxon>Partitiviridae</taxon>
        <taxon>Alphapartitivirus</taxon>
        <taxon>Alphapartitivirus carotae</taxon>
    </lineage>
</organism>
<dbReference type="OrthoDB" id="5135at10239"/>
<feature type="compositionally biased region" description="Low complexity" evidence="1">
    <location>
        <begin position="1"/>
        <end position="22"/>
    </location>
</feature>
<dbReference type="EMBL" id="FJ550605">
    <property type="protein sequence ID" value="ACL93279.1"/>
    <property type="molecule type" value="Genomic_RNA"/>
</dbReference>